<proteinExistence type="predicted"/>
<accession>A0A3S5CHR2</accession>
<dbReference type="EMBL" id="CAAALY010056084">
    <property type="protein sequence ID" value="VEL22376.1"/>
    <property type="molecule type" value="Genomic_DNA"/>
</dbReference>
<evidence type="ECO:0000256" key="1">
    <source>
        <dbReference type="SAM" id="MobiDB-lite"/>
    </source>
</evidence>
<name>A0A3S5CHR2_9PLAT</name>
<keyword evidence="3" id="KW-1185">Reference proteome</keyword>
<evidence type="ECO:0000313" key="3">
    <source>
        <dbReference type="Proteomes" id="UP000784294"/>
    </source>
</evidence>
<gene>
    <name evidence="2" type="ORF">PXEA_LOCUS15816</name>
</gene>
<evidence type="ECO:0000313" key="2">
    <source>
        <dbReference type="EMBL" id="VEL22376.1"/>
    </source>
</evidence>
<organism evidence="2 3">
    <name type="scientific">Protopolystoma xenopodis</name>
    <dbReference type="NCBI Taxonomy" id="117903"/>
    <lineage>
        <taxon>Eukaryota</taxon>
        <taxon>Metazoa</taxon>
        <taxon>Spiralia</taxon>
        <taxon>Lophotrochozoa</taxon>
        <taxon>Platyhelminthes</taxon>
        <taxon>Monogenea</taxon>
        <taxon>Polyopisthocotylea</taxon>
        <taxon>Polystomatidea</taxon>
        <taxon>Polystomatidae</taxon>
        <taxon>Protopolystoma</taxon>
    </lineage>
</organism>
<feature type="region of interest" description="Disordered" evidence="1">
    <location>
        <begin position="36"/>
        <end position="57"/>
    </location>
</feature>
<protein>
    <submittedName>
        <fullName evidence="2">Uncharacterized protein</fullName>
    </submittedName>
</protein>
<sequence>MIIFGSARRDDCRRGKILDIYCPHRKLATASPEKTVRFSAATGSEGDSENRRRAENEPIRLADADPAALRHIELCQRRCGYTRRESVTSVAE</sequence>
<feature type="compositionally biased region" description="Basic and acidic residues" evidence="1">
    <location>
        <begin position="48"/>
        <end position="57"/>
    </location>
</feature>
<dbReference type="Proteomes" id="UP000784294">
    <property type="component" value="Unassembled WGS sequence"/>
</dbReference>
<comment type="caution">
    <text evidence="2">The sequence shown here is derived from an EMBL/GenBank/DDBJ whole genome shotgun (WGS) entry which is preliminary data.</text>
</comment>
<reference evidence="2" key="1">
    <citation type="submission" date="2018-11" db="EMBL/GenBank/DDBJ databases">
        <authorList>
            <consortium name="Pathogen Informatics"/>
        </authorList>
    </citation>
    <scope>NUCLEOTIDE SEQUENCE</scope>
</reference>
<dbReference type="AlphaFoldDB" id="A0A3S5CHR2"/>